<sequence>MSAFLIVSAVQGAAILFDEFFFHHKRGLPKWEVIGHPIDTMTVIACLLFLAFTERTPTTEIIYYVMATISCICVTKDEWVHRKFCSAEEMWLHAVLFMMHPLSLFVAMYEWEDSRAAFVAVAGGVFVFLVYQVIYWGFLAERLRKARIQNSFRKVQQENEGPAPS</sequence>
<gene>
    <name evidence="2" type="ORF">AZI85_11155</name>
</gene>
<feature type="transmembrane region" description="Helical" evidence="1">
    <location>
        <begin position="117"/>
        <end position="138"/>
    </location>
</feature>
<proteinExistence type="predicted"/>
<accession>A0A150WCI1</accession>
<evidence type="ECO:0000256" key="1">
    <source>
        <dbReference type="SAM" id="Phobius"/>
    </source>
</evidence>
<organism evidence="2 3">
    <name type="scientific">Bdellovibrio bacteriovorus</name>
    <dbReference type="NCBI Taxonomy" id="959"/>
    <lineage>
        <taxon>Bacteria</taxon>
        <taxon>Pseudomonadati</taxon>
        <taxon>Bdellovibrionota</taxon>
        <taxon>Bdellovibrionia</taxon>
        <taxon>Bdellovibrionales</taxon>
        <taxon>Pseudobdellovibrionaceae</taxon>
        <taxon>Bdellovibrio</taxon>
    </lineage>
</organism>
<dbReference type="Proteomes" id="UP000075391">
    <property type="component" value="Unassembled WGS sequence"/>
</dbReference>
<feature type="transmembrane region" description="Helical" evidence="1">
    <location>
        <begin position="91"/>
        <end position="111"/>
    </location>
</feature>
<dbReference type="RefSeq" id="WP_063244841.1">
    <property type="nucleotide sequence ID" value="NZ_LUKF01000019.1"/>
</dbReference>
<name>A0A150WCI1_BDEBC</name>
<keyword evidence="1" id="KW-0472">Membrane</keyword>
<keyword evidence="1" id="KW-0812">Transmembrane</keyword>
<keyword evidence="1" id="KW-1133">Transmembrane helix</keyword>
<evidence type="ECO:0000313" key="2">
    <source>
        <dbReference type="EMBL" id="KYG60562.1"/>
    </source>
</evidence>
<feature type="transmembrane region" description="Helical" evidence="1">
    <location>
        <begin position="33"/>
        <end position="52"/>
    </location>
</feature>
<dbReference type="OrthoDB" id="5293207at2"/>
<evidence type="ECO:0000313" key="3">
    <source>
        <dbReference type="Proteomes" id="UP000075391"/>
    </source>
</evidence>
<dbReference type="EMBL" id="LUKF01000019">
    <property type="protein sequence ID" value="KYG60562.1"/>
    <property type="molecule type" value="Genomic_DNA"/>
</dbReference>
<dbReference type="AlphaFoldDB" id="A0A150WCI1"/>
<protein>
    <submittedName>
        <fullName evidence="2">Uncharacterized protein</fullName>
    </submittedName>
</protein>
<reference evidence="2 3" key="1">
    <citation type="submission" date="2016-03" db="EMBL/GenBank/DDBJ databases">
        <authorList>
            <person name="Ploux O."/>
        </authorList>
    </citation>
    <scope>NUCLEOTIDE SEQUENCE [LARGE SCALE GENOMIC DNA]</scope>
    <source>
        <strain evidence="2 3">BER2</strain>
    </source>
</reference>
<comment type="caution">
    <text evidence="2">The sequence shown here is derived from an EMBL/GenBank/DDBJ whole genome shotgun (WGS) entry which is preliminary data.</text>
</comment>